<reference evidence="14" key="2">
    <citation type="submission" date="2025-08" db="UniProtKB">
        <authorList>
            <consortium name="Ensembl"/>
        </authorList>
    </citation>
    <scope>IDENTIFICATION</scope>
</reference>
<dbReference type="GO" id="GO:0016887">
    <property type="term" value="F:ATP hydrolysis activity"/>
    <property type="evidence" value="ECO:0007669"/>
    <property type="project" value="InterPro"/>
</dbReference>
<keyword evidence="6 11" id="KW-0547">Nucleotide-binding</keyword>
<evidence type="ECO:0000256" key="4">
    <source>
        <dbReference type="ARBA" id="ARBA00022670"/>
    </source>
</evidence>
<keyword evidence="10" id="KW-0482">Metalloprotease</keyword>
<dbReference type="AlphaFoldDB" id="A0A452H557"/>
<feature type="region of interest" description="Disordered" evidence="12">
    <location>
        <begin position="514"/>
        <end position="558"/>
    </location>
</feature>
<evidence type="ECO:0000256" key="11">
    <source>
        <dbReference type="RuleBase" id="RU003651"/>
    </source>
</evidence>
<evidence type="ECO:0000313" key="15">
    <source>
        <dbReference type="Proteomes" id="UP000291020"/>
    </source>
</evidence>
<feature type="domain" description="AAA+ ATPase" evidence="13">
    <location>
        <begin position="115"/>
        <end position="242"/>
    </location>
</feature>
<dbReference type="GO" id="GO:0046872">
    <property type="term" value="F:metal ion binding"/>
    <property type="evidence" value="ECO:0007669"/>
    <property type="project" value="UniProtKB-KW"/>
</dbReference>
<dbReference type="SUPFAM" id="SSF140990">
    <property type="entry name" value="FtsH protease domain-like"/>
    <property type="match status" value="1"/>
</dbReference>
<dbReference type="InterPro" id="IPR050928">
    <property type="entry name" value="ATP-dep_Zn_Metalloprotease"/>
</dbReference>
<dbReference type="Proteomes" id="UP000291020">
    <property type="component" value="Unassembled WGS sequence"/>
</dbReference>
<dbReference type="Gene3D" id="1.10.8.60">
    <property type="match status" value="1"/>
</dbReference>
<keyword evidence="15" id="KW-1185">Reference proteome</keyword>
<protein>
    <recommendedName>
        <fullName evidence="13">AAA+ ATPase domain-containing protein</fullName>
    </recommendedName>
</protein>
<keyword evidence="5" id="KW-0479">Metal-binding</keyword>
<proteinExistence type="inferred from homology"/>
<dbReference type="GO" id="GO:0034982">
    <property type="term" value="P:mitochondrial protein processing"/>
    <property type="evidence" value="ECO:0007669"/>
    <property type="project" value="TreeGrafter"/>
</dbReference>
<evidence type="ECO:0000256" key="6">
    <source>
        <dbReference type="ARBA" id="ARBA00022741"/>
    </source>
</evidence>
<comment type="similarity">
    <text evidence="3">In the N-terminal section; belongs to the AAA ATPase family.</text>
</comment>
<keyword evidence="9 11" id="KW-0067">ATP-binding</keyword>
<dbReference type="GO" id="GO:0005745">
    <property type="term" value="C:m-AAA complex"/>
    <property type="evidence" value="ECO:0007669"/>
    <property type="project" value="TreeGrafter"/>
</dbReference>
<comment type="similarity">
    <text evidence="11">Belongs to the AAA ATPase family.</text>
</comment>
<dbReference type="InterPro" id="IPR003960">
    <property type="entry name" value="ATPase_AAA_CS"/>
</dbReference>
<accession>A0A452H557</accession>
<dbReference type="PANTHER" id="PTHR43655:SF9">
    <property type="entry name" value="AFG3-LIKE PROTEIN 2"/>
    <property type="match status" value="1"/>
</dbReference>
<evidence type="ECO:0000313" key="14">
    <source>
        <dbReference type="Ensembl" id="ENSGAGP00000009635.1"/>
    </source>
</evidence>
<dbReference type="InterPro" id="IPR003593">
    <property type="entry name" value="AAA+_ATPase"/>
</dbReference>
<name>A0A452H557_9SAUR</name>
<dbReference type="InterPro" id="IPR003959">
    <property type="entry name" value="ATPase_AAA_core"/>
</dbReference>
<evidence type="ECO:0000256" key="12">
    <source>
        <dbReference type="SAM" id="MobiDB-lite"/>
    </source>
</evidence>
<dbReference type="Pfam" id="PF00004">
    <property type="entry name" value="AAA"/>
    <property type="match status" value="1"/>
</dbReference>
<dbReference type="InterPro" id="IPR041569">
    <property type="entry name" value="AAA_lid_3"/>
</dbReference>
<dbReference type="Gene3D" id="1.20.58.760">
    <property type="entry name" value="Peptidase M41"/>
    <property type="match status" value="1"/>
</dbReference>
<sequence>METAQLEFGIEGENRLPVVYSAESDGSFLLSMLPTVLIVGFLLYTLRRGPTGMGRTGRGMGGLFSVGETTAKVLKDEIDVKFKDVAGCEEAKLEIMEFVNFLKNPKQYQDLGAKIPKGAILTGPPGEANVPFITVNGSEFLEMFVGVGPARVRDLFALARKNAPCILFIDEIDAVGRKRGRGNFGGQSEQENTLNQLLVEMDGFNTTTNVVILAGTNRPDILDPALMRPGRFDRQIYIGPPDIKGRASIFKVHLRPLKLESIIDKDNLARKLASLTPGFSGADIANVCNEAALIAARHLSDAINQKHFEQAIERVIGGLEKKTQVLQPEEKKTVAYHEAGHAVAGWFLEHADPLLKVSIIPRGKGLGYAQYLPREQYLYTKEQLLDRMCMTLGGRVSEQIFFGRITTGSAYAQIVQFGMNEKVGQISFDLPRQGDMVLEKPYSEATARLIDEEVRTLINSAYERTVTLLMEKKAYVEKVALRLLEKEVIDKSDMVELLGPRPFAEKSTYEEFVEGTGSLDEDTSLPEGLKDWNKDREKEKEETTDEQIARQITGGIPF</sequence>
<keyword evidence="7" id="KW-0378">Hydrolase</keyword>
<dbReference type="Pfam" id="PF17862">
    <property type="entry name" value="AAA_lid_3"/>
    <property type="match status" value="1"/>
</dbReference>
<dbReference type="InterPro" id="IPR005936">
    <property type="entry name" value="FtsH"/>
</dbReference>
<dbReference type="GO" id="GO:0004176">
    <property type="term" value="F:ATP-dependent peptidase activity"/>
    <property type="evidence" value="ECO:0007669"/>
    <property type="project" value="InterPro"/>
</dbReference>
<feature type="compositionally biased region" description="Basic and acidic residues" evidence="12">
    <location>
        <begin position="528"/>
        <end position="541"/>
    </location>
</feature>
<dbReference type="GO" id="GO:0004222">
    <property type="term" value="F:metalloendopeptidase activity"/>
    <property type="evidence" value="ECO:0007669"/>
    <property type="project" value="InterPro"/>
</dbReference>
<evidence type="ECO:0000256" key="10">
    <source>
        <dbReference type="ARBA" id="ARBA00023049"/>
    </source>
</evidence>
<comment type="similarity">
    <text evidence="2">In the C-terminal section; belongs to the peptidase M41 family.</text>
</comment>
<evidence type="ECO:0000256" key="5">
    <source>
        <dbReference type="ARBA" id="ARBA00022723"/>
    </source>
</evidence>
<dbReference type="PROSITE" id="PS00674">
    <property type="entry name" value="AAA"/>
    <property type="match status" value="1"/>
</dbReference>
<keyword evidence="4" id="KW-0645">Protease</keyword>
<dbReference type="InterPro" id="IPR000642">
    <property type="entry name" value="Peptidase_M41"/>
</dbReference>
<dbReference type="GO" id="GO:0005524">
    <property type="term" value="F:ATP binding"/>
    <property type="evidence" value="ECO:0007669"/>
    <property type="project" value="UniProtKB-KW"/>
</dbReference>
<dbReference type="Gene3D" id="3.40.50.300">
    <property type="entry name" value="P-loop containing nucleotide triphosphate hydrolases"/>
    <property type="match status" value="1"/>
</dbReference>
<dbReference type="CDD" id="cd19501">
    <property type="entry name" value="RecA-like_FtsH"/>
    <property type="match status" value="1"/>
</dbReference>
<evidence type="ECO:0000256" key="1">
    <source>
        <dbReference type="ARBA" id="ARBA00001947"/>
    </source>
</evidence>
<evidence type="ECO:0000259" key="13">
    <source>
        <dbReference type="SMART" id="SM00382"/>
    </source>
</evidence>
<dbReference type="Pfam" id="PF01434">
    <property type="entry name" value="Peptidase_M41"/>
    <property type="match status" value="1"/>
</dbReference>
<reference evidence="14" key="3">
    <citation type="submission" date="2025-09" db="UniProtKB">
        <authorList>
            <consortium name="Ensembl"/>
        </authorList>
    </citation>
    <scope>IDENTIFICATION</scope>
</reference>
<dbReference type="PANTHER" id="PTHR43655">
    <property type="entry name" value="ATP-DEPENDENT PROTEASE"/>
    <property type="match status" value="1"/>
</dbReference>
<comment type="cofactor">
    <cofactor evidence="1">
        <name>Zn(2+)</name>
        <dbReference type="ChEBI" id="CHEBI:29105"/>
    </cofactor>
</comment>
<evidence type="ECO:0000256" key="9">
    <source>
        <dbReference type="ARBA" id="ARBA00022840"/>
    </source>
</evidence>
<keyword evidence="8" id="KW-0862">Zinc</keyword>
<evidence type="ECO:0000256" key="2">
    <source>
        <dbReference type="ARBA" id="ARBA00010044"/>
    </source>
</evidence>
<dbReference type="InterPro" id="IPR037219">
    <property type="entry name" value="Peptidase_M41-like"/>
</dbReference>
<dbReference type="SUPFAM" id="SSF52540">
    <property type="entry name" value="P-loop containing nucleoside triphosphate hydrolases"/>
    <property type="match status" value="1"/>
</dbReference>
<dbReference type="NCBIfam" id="TIGR01241">
    <property type="entry name" value="FtsH_fam"/>
    <property type="match status" value="1"/>
</dbReference>
<evidence type="ECO:0000256" key="3">
    <source>
        <dbReference type="ARBA" id="ARBA00010550"/>
    </source>
</evidence>
<evidence type="ECO:0000256" key="7">
    <source>
        <dbReference type="ARBA" id="ARBA00022801"/>
    </source>
</evidence>
<dbReference type="SMART" id="SM00382">
    <property type="entry name" value="AAA"/>
    <property type="match status" value="1"/>
</dbReference>
<evidence type="ECO:0000256" key="8">
    <source>
        <dbReference type="ARBA" id="ARBA00022833"/>
    </source>
</evidence>
<dbReference type="InterPro" id="IPR027417">
    <property type="entry name" value="P-loop_NTPase"/>
</dbReference>
<reference evidence="15" key="1">
    <citation type="journal article" date="2017" name="PLoS ONE">
        <title>The Agassiz's desert tortoise genome provides a resource for the conservation of a threatened species.</title>
        <authorList>
            <person name="Tollis M."/>
            <person name="DeNardo D.F."/>
            <person name="Cornelius J.A."/>
            <person name="Dolby G.A."/>
            <person name="Edwards T."/>
            <person name="Henen B.T."/>
            <person name="Karl A.E."/>
            <person name="Murphy R.W."/>
            <person name="Kusumi K."/>
        </authorList>
    </citation>
    <scope>NUCLEOTIDE SEQUENCE [LARGE SCALE GENOMIC DNA]</scope>
</reference>
<organism evidence="14 15">
    <name type="scientific">Gopherus agassizii</name>
    <name type="common">Agassiz's desert tortoise</name>
    <dbReference type="NCBI Taxonomy" id="38772"/>
    <lineage>
        <taxon>Eukaryota</taxon>
        <taxon>Metazoa</taxon>
        <taxon>Chordata</taxon>
        <taxon>Craniata</taxon>
        <taxon>Vertebrata</taxon>
        <taxon>Euteleostomi</taxon>
        <taxon>Archelosauria</taxon>
        <taxon>Testudinata</taxon>
        <taxon>Testudines</taxon>
        <taxon>Cryptodira</taxon>
        <taxon>Durocryptodira</taxon>
        <taxon>Testudinoidea</taxon>
        <taxon>Testudinidae</taxon>
        <taxon>Gopherus</taxon>
    </lineage>
</organism>
<dbReference type="Ensembl" id="ENSGAGT00000011070.1">
    <property type="protein sequence ID" value="ENSGAGP00000009635.1"/>
    <property type="gene ID" value="ENSGAGG00000007508.1"/>
</dbReference>